<comment type="subcellular location">
    <subcellularLocation>
        <location evidence="1">Membrane</location>
        <topology evidence="1">Multi-pass membrane protein</topology>
    </subcellularLocation>
</comment>
<keyword evidence="8" id="KW-1185">Reference proteome</keyword>
<proteinExistence type="predicted"/>
<organism evidence="7 8">
    <name type="scientific">Corynebacterium uropygiale</name>
    <dbReference type="NCBI Taxonomy" id="1775911"/>
    <lineage>
        <taxon>Bacteria</taxon>
        <taxon>Bacillati</taxon>
        <taxon>Actinomycetota</taxon>
        <taxon>Actinomycetes</taxon>
        <taxon>Mycobacteriales</taxon>
        <taxon>Corynebacteriaceae</taxon>
        <taxon>Corynebacterium</taxon>
    </lineage>
</organism>
<feature type="transmembrane region" description="Helical" evidence="5">
    <location>
        <begin position="470"/>
        <end position="494"/>
    </location>
</feature>
<evidence type="ECO:0000259" key="6">
    <source>
        <dbReference type="Pfam" id="PF12698"/>
    </source>
</evidence>
<feature type="transmembrane region" description="Helical" evidence="5">
    <location>
        <begin position="533"/>
        <end position="556"/>
    </location>
</feature>
<comment type="caution">
    <text evidence="7">The sequence shown here is derived from an EMBL/GenBank/DDBJ whole genome shotgun (WGS) entry which is preliminary data.</text>
</comment>
<evidence type="ECO:0000256" key="2">
    <source>
        <dbReference type="ARBA" id="ARBA00022692"/>
    </source>
</evidence>
<evidence type="ECO:0000313" key="7">
    <source>
        <dbReference type="EMBL" id="MCF4007536.1"/>
    </source>
</evidence>
<keyword evidence="2 5" id="KW-0812">Transmembrane</keyword>
<dbReference type="Gene3D" id="3.40.1710.10">
    <property type="entry name" value="abc type-2 transporter like domain"/>
    <property type="match status" value="1"/>
</dbReference>
<evidence type="ECO:0000256" key="4">
    <source>
        <dbReference type="ARBA" id="ARBA00023136"/>
    </source>
</evidence>
<feature type="domain" description="ABC-2 type transporter transmembrane" evidence="6">
    <location>
        <begin position="24"/>
        <end position="161"/>
    </location>
</feature>
<feature type="domain" description="ABC-2 type transporter transmembrane" evidence="6">
    <location>
        <begin position="396"/>
        <end position="610"/>
    </location>
</feature>
<dbReference type="InterPro" id="IPR017500">
    <property type="entry name" value="Phage_infect_YhgE_N"/>
</dbReference>
<feature type="transmembrane region" description="Helical" evidence="5">
    <location>
        <begin position="506"/>
        <end position="526"/>
    </location>
</feature>
<dbReference type="GO" id="GO:0140359">
    <property type="term" value="F:ABC-type transporter activity"/>
    <property type="evidence" value="ECO:0007669"/>
    <property type="project" value="InterPro"/>
</dbReference>
<evidence type="ECO:0000256" key="5">
    <source>
        <dbReference type="SAM" id="Phobius"/>
    </source>
</evidence>
<reference evidence="7" key="1">
    <citation type="submission" date="2022-01" db="EMBL/GenBank/DDBJ databases">
        <title>Corynebacterium sp. nov isolated from isolated from the feces of the greater white-fronted geese (Anser albifrons) at Poyang Lake, PR China.</title>
        <authorList>
            <person name="Liu Q."/>
        </authorList>
    </citation>
    <scope>NUCLEOTIDE SEQUENCE</scope>
    <source>
        <strain evidence="7">JCM 32435</strain>
    </source>
</reference>
<dbReference type="InterPro" id="IPR023908">
    <property type="entry name" value="xxxLxxG_rpt"/>
</dbReference>
<dbReference type="PANTHER" id="PTHR43077:SF10">
    <property type="entry name" value="TRANSPORT PERMEASE PROTEIN"/>
    <property type="match status" value="1"/>
</dbReference>
<dbReference type="GO" id="GO:0016020">
    <property type="term" value="C:membrane"/>
    <property type="evidence" value="ECO:0007669"/>
    <property type="project" value="UniProtKB-SubCell"/>
</dbReference>
<evidence type="ECO:0000256" key="1">
    <source>
        <dbReference type="ARBA" id="ARBA00004141"/>
    </source>
</evidence>
<feature type="transmembrane region" description="Helical" evidence="5">
    <location>
        <begin position="19"/>
        <end position="41"/>
    </location>
</feature>
<dbReference type="InterPro" id="IPR013525">
    <property type="entry name" value="ABC2_TM"/>
</dbReference>
<feature type="transmembrane region" description="Helical" evidence="5">
    <location>
        <begin position="436"/>
        <end position="458"/>
    </location>
</feature>
<gene>
    <name evidence="7" type="ORF">L1O03_10205</name>
</gene>
<dbReference type="EMBL" id="JAKGSI010000005">
    <property type="protein sequence ID" value="MCF4007536.1"/>
    <property type="molecule type" value="Genomic_DNA"/>
</dbReference>
<sequence>MTHADNPAVSPPHTWRRKLLIRAGLVLLLITPLLIANAYMWSMWDPSHYIRDVKMALVNEDKGTQQNGQEVSFGKDVVKGLIDTEYLNLEEVDANQAEEGLRDGTYMATISIPEDFSKKVASVIDPKPQQANVIIGYNDHYGTNTPFLTSGLMAGIQQGIQKGISEGYGAQILDGMNQLGGGLKEAADGAKQLDDGMAQLKDGTEQGIDGVIQLKDGTAQIRDGAAQLDDGMAQLQDGTGQLGDGAAQIDDGVGQLTGMLIPLLRQAGGVADGLRPVINALEQAGLHAQAQQIRDNISMLDNSNPEALANQLQKLKDGTAEMRYNLTDPSAPYLSGVIQLKDGTSQLRTGSVQLDDGMAQMKDGTYQLDDGARQLKDGTAQLNTGLSEGAKQAPEIKDIKTSSTQIAVPVSYTQDYRHPVQTLQDLADPTSKKPDAGVTLIMVLVFGFLMMAVISMIAPHVLGKKRRLHIAGPILSGFALVGAINLVALLVLTLFSKLCGFNIPHFSYWILLILLAANGTATFQMFRVVFGRLVGAIVALGYYGYGVLCFGGVWPYQMTPGPLKVLNHIHPMSYALDAYSGSVDKNFNSSFVVGVLVLIVTTILFLGISIAVRSIQLKKLAKVEAGESTDVPMGDMNARA</sequence>
<dbReference type="Proteomes" id="UP001139336">
    <property type="component" value="Unassembled WGS sequence"/>
</dbReference>
<dbReference type="Pfam" id="PF12698">
    <property type="entry name" value="ABC2_membrane_3"/>
    <property type="match status" value="2"/>
</dbReference>
<evidence type="ECO:0000313" key="8">
    <source>
        <dbReference type="Proteomes" id="UP001139336"/>
    </source>
</evidence>
<keyword evidence="3 5" id="KW-1133">Transmembrane helix</keyword>
<dbReference type="InterPro" id="IPR051328">
    <property type="entry name" value="T7SS_ABC-Transporter"/>
</dbReference>
<evidence type="ECO:0000256" key="3">
    <source>
        <dbReference type="ARBA" id="ARBA00022989"/>
    </source>
</evidence>
<protein>
    <submittedName>
        <fullName evidence="7">YhgE/Pip family protein</fullName>
    </submittedName>
</protein>
<dbReference type="NCBIfam" id="TIGR03057">
    <property type="entry name" value="xxxLxxG_by_4"/>
    <property type="match status" value="5"/>
</dbReference>
<name>A0A9X1U016_9CORY</name>
<accession>A0A9X1U016</accession>
<feature type="transmembrane region" description="Helical" evidence="5">
    <location>
        <begin position="591"/>
        <end position="612"/>
    </location>
</feature>
<dbReference type="PANTHER" id="PTHR43077">
    <property type="entry name" value="TRANSPORT PERMEASE YVFS-RELATED"/>
    <property type="match status" value="1"/>
</dbReference>
<dbReference type="AlphaFoldDB" id="A0A9X1U016"/>
<dbReference type="RefSeq" id="WP_236119667.1">
    <property type="nucleotide sequence ID" value="NZ_JAKGSI010000005.1"/>
</dbReference>
<keyword evidence="4 5" id="KW-0472">Membrane</keyword>
<dbReference type="NCBIfam" id="TIGR03061">
    <property type="entry name" value="pip_yhgE_Nterm"/>
    <property type="match status" value="1"/>
</dbReference>